<sequence>MERAEPAFKPEWLKSSNHVNSNHLVSTSPHSDEQGVGISSRNILSSVDRDKKSLTSTRRSLSSNGSRTYEPGSGKSKAYSSFGSCRRERDRVRDYELQKDRRSSLLDNGFDERLTDNSLRRSRSMVSGRPVVVDTWAKGVNGSTSTNGVVSRSGTTNASFEKEFPTLGENGRHDPGRVSSPGISTAFQSIHLGGVESWNSVLVEAPPAVASNGMNSGNGSAAGNGISGSSHAVLSPVPATVGPGTGLNMAETVAQAPSRSRTPPQLTIDTQRIEELNLKTFKQLIPVTPSMPKSLVSSSLDKKSKSQPLSSQPLSPAFRGSVKPTPDSTKLTQTGNFLVLNRDKNGISLPSKEPPPVVTKPTSSTAAPVASAVPLKSPTSRDRRLHSQSREKLEFFRFIRNQSLGTSREQDKDSIADTGISGTGPNPPFMEKATAESGGVLKICEEVESRVVIGDGEVDPDPDVDSLDPEEEAFLLSLGWDQNAEEDALTKEEIEAFITKYKDLKHPPKSAS</sequence>
<dbReference type="OrthoDB" id="1917528at2759"/>
<dbReference type="PANTHER" id="PTHR34112">
    <property type="entry name" value="C-JUN-AMINO-TERMINAL KINASE-INTERACTING PROTEIN"/>
    <property type="match status" value="1"/>
</dbReference>
<gene>
    <name evidence="2" type="ORF">FCM35_KLT11585</name>
</gene>
<feature type="region of interest" description="Disordered" evidence="1">
    <location>
        <begin position="406"/>
        <end position="429"/>
    </location>
</feature>
<protein>
    <submittedName>
        <fullName evidence="2">Uncharacterized protein</fullName>
    </submittedName>
</protein>
<feature type="compositionally biased region" description="Polar residues" evidence="1">
    <location>
        <begin position="326"/>
        <end position="336"/>
    </location>
</feature>
<name>A0A833VIK1_9POAL</name>
<organism evidence="2 3">
    <name type="scientific">Carex littledalei</name>
    <dbReference type="NCBI Taxonomy" id="544730"/>
    <lineage>
        <taxon>Eukaryota</taxon>
        <taxon>Viridiplantae</taxon>
        <taxon>Streptophyta</taxon>
        <taxon>Embryophyta</taxon>
        <taxon>Tracheophyta</taxon>
        <taxon>Spermatophyta</taxon>
        <taxon>Magnoliopsida</taxon>
        <taxon>Liliopsida</taxon>
        <taxon>Poales</taxon>
        <taxon>Cyperaceae</taxon>
        <taxon>Cyperoideae</taxon>
        <taxon>Cariceae</taxon>
        <taxon>Carex</taxon>
        <taxon>Carex subgen. Euthyceras</taxon>
    </lineage>
</organism>
<dbReference type="EMBL" id="SWLB01000022">
    <property type="protein sequence ID" value="KAF3324118.1"/>
    <property type="molecule type" value="Genomic_DNA"/>
</dbReference>
<dbReference type="PANTHER" id="PTHR34112:SF13">
    <property type="entry name" value="OS04G0448200 PROTEIN"/>
    <property type="match status" value="1"/>
</dbReference>
<dbReference type="AlphaFoldDB" id="A0A833VIK1"/>
<keyword evidence="3" id="KW-1185">Reference proteome</keyword>
<feature type="compositionally biased region" description="Low complexity" evidence="1">
    <location>
        <begin position="54"/>
        <end position="63"/>
    </location>
</feature>
<proteinExistence type="predicted"/>
<evidence type="ECO:0000313" key="2">
    <source>
        <dbReference type="EMBL" id="KAF3324118.1"/>
    </source>
</evidence>
<feature type="compositionally biased region" description="Low complexity" evidence="1">
    <location>
        <begin position="306"/>
        <end position="316"/>
    </location>
</feature>
<dbReference type="Proteomes" id="UP000623129">
    <property type="component" value="Unassembled WGS sequence"/>
</dbReference>
<evidence type="ECO:0000313" key="3">
    <source>
        <dbReference type="Proteomes" id="UP000623129"/>
    </source>
</evidence>
<feature type="compositionally biased region" description="Low complexity" evidence="1">
    <location>
        <begin position="359"/>
        <end position="374"/>
    </location>
</feature>
<accession>A0A833VIK1</accession>
<evidence type="ECO:0000256" key="1">
    <source>
        <dbReference type="SAM" id="MobiDB-lite"/>
    </source>
</evidence>
<feature type="compositionally biased region" description="Low complexity" evidence="1">
    <location>
        <begin position="15"/>
        <end position="28"/>
    </location>
</feature>
<feature type="region of interest" description="Disordered" evidence="1">
    <location>
        <begin position="1"/>
        <end position="85"/>
    </location>
</feature>
<reference evidence="2" key="1">
    <citation type="submission" date="2020-01" db="EMBL/GenBank/DDBJ databases">
        <title>Genome sequence of Kobresia littledalei, the first chromosome-level genome in the family Cyperaceae.</title>
        <authorList>
            <person name="Qu G."/>
        </authorList>
    </citation>
    <scope>NUCLEOTIDE SEQUENCE</scope>
    <source>
        <strain evidence="2">C.B.Clarke</strain>
        <tissue evidence="2">Leaf</tissue>
    </source>
</reference>
<comment type="caution">
    <text evidence="2">The sequence shown here is derived from an EMBL/GenBank/DDBJ whole genome shotgun (WGS) entry which is preliminary data.</text>
</comment>
<feature type="compositionally biased region" description="Basic and acidic residues" evidence="1">
    <location>
        <begin position="1"/>
        <end position="12"/>
    </location>
</feature>
<feature type="region of interest" description="Disordered" evidence="1">
    <location>
        <begin position="290"/>
        <end position="387"/>
    </location>
</feature>